<sequence length="58" mass="6477">MCKLCGPKKVIVTETGFGAVFHPCPNCKTGTDLTPVIKRLERMVQDAKVRLDARVQIY</sequence>
<proteinExistence type="predicted"/>
<name>A0A7D7MSK6_BACVE</name>
<organism evidence="1 2">
    <name type="scientific">Bacillus velezensis</name>
    <dbReference type="NCBI Taxonomy" id="492670"/>
    <lineage>
        <taxon>Bacteria</taxon>
        <taxon>Bacillati</taxon>
        <taxon>Bacillota</taxon>
        <taxon>Bacilli</taxon>
        <taxon>Bacillales</taxon>
        <taxon>Bacillaceae</taxon>
        <taxon>Bacillus</taxon>
        <taxon>Bacillus amyloliquefaciens group</taxon>
    </lineage>
</organism>
<evidence type="ECO:0000313" key="1">
    <source>
        <dbReference type="EMBL" id="QOY25405.1"/>
    </source>
</evidence>
<evidence type="ECO:0000313" key="2">
    <source>
        <dbReference type="Proteomes" id="UP000587477"/>
    </source>
</evidence>
<dbReference type="AlphaFoldDB" id="A0A7D7MSK6"/>
<dbReference type="KEGG" id="bmp:NG74_01279"/>
<accession>A0A7D7MSK6</accession>
<reference evidence="2" key="1">
    <citation type="submission" date="2020-10" db="EMBL/GenBank/DDBJ databases">
        <title>Complete genome sequence of Bacillus velezensis NST6.</title>
        <authorList>
            <person name="Choi J."/>
        </authorList>
    </citation>
    <scope>NUCLEOTIDE SEQUENCE [LARGE SCALE GENOMIC DNA]</scope>
    <source>
        <strain evidence="2">NST6</strain>
    </source>
</reference>
<dbReference type="EMBL" id="CP063687">
    <property type="protein sequence ID" value="QOY25405.1"/>
    <property type="molecule type" value="Genomic_DNA"/>
</dbReference>
<protein>
    <submittedName>
        <fullName evidence="1">Uncharacterized protein</fullName>
    </submittedName>
</protein>
<dbReference type="RefSeq" id="WP_014417521.1">
    <property type="nucleotide sequence ID" value="NZ_BDDG01000003.1"/>
</dbReference>
<gene>
    <name evidence="1" type="ORF">BACVE_000333</name>
</gene>
<dbReference type="Proteomes" id="UP000587477">
    <property type="component" value="Chromosome"/>
</dbReference>